<evidence type="ECO:0000256" key="1">
    <source>
        <dbReference type="ARBA" id="ARBA00022801"/>
    </source>
</evidence>
<evidence type="ECO:0000256" key="3">
    <source>
        <dbReference type="PIRSR" id="PIRSR608264-1"/>
    </source>
</evidence>
<accession>A0A7C9FIE5</accession>
<dbReference type="InterPro" id="IPR013320">
    <property type="entry name" value="ConA-like_dom_sf"/>
</dbReference>
<reference evidence="6" key="2">
    <citation type="submission" date="2020-07" db="EMBL/GenBank/DDBJ databases">
        <authorList>
            <person name="Vera ALvarez R."/>
            <person name="Arias-Moreno D.M."/>
            <person name="Jimenez-Jacinto V."/>
            <person name="Jimenez-Bremont J.F."/>
            <person name="Swaminathan K."/>
            <person name="Moose S.P."/>
            <person name="Guerrero-Gonzalez M.L."/>
            <person name="Marino-Ramirez L."/>
            <person name="Landsman D."/>
            <person name="Rodriguez-Kessler M."/>
            <person name="Delgado-Sanchez P."/>
        </authorList>
    </citation>
    <scope>NUCLEOTIDE SEQUENCE</scope>
    <source>
        <tissue evidence="6">Cladode</tissue>
    </source>
</reference>
<organism evidence="6">
    <name type="scientific">Opuntia streptacantha</name>
    <name type="common">Prickly pear cactus</name>
    <name type="synonym">Opuntia cardona</name>
    <dbReference type="NCBI Taxonomy" id="393608"/>
    <lineage>
        <taxon>Eukaryota</taxon>
        <taxon>Viridiplantae</taxon>
        <taxon>Streptophyta</taxon>
        <taxon>Embryophyta</taxon>
        <taxon>Tracheophyta</taxon>
        <taxon>Spermatophyta</taxon>
        <taxon>Magnoliopsida</taxon>
        <taxon>eudicotyledons</taxon>
        <taxon>Gunneridae</taxon>
        <taxon>Pentapetalae</taxon>
        <taxon>Caryophyllales</taxon>
        <taxon>Cactineae</taxon>
        <taxon>Cactaceae</taxon>
        <taxon>Opuntioideae</taxon>
        <taxon>Opuntia</taxon>
    </lineage>
</organism>
<keyword evidence="4" id="KW-0472">Membrane</keyword>
<dbReference type="InterPro" id="IPR008264">
    <property type="entry name" value="Beta_glucanase"/>
</dbReference>
<dbReference type="InterPro" id="IPR000757">
    <property type="entry name" value="Beta-glucanase-like"/>
</dbReference>
<feature type="transmembrane region" description="Helical" evidence="4">
    <location>
        <begin position="174"/>
        <end position="193"/>
    </location>
</feature>
<feature type="active site" description="Proton donor" evidence="3">
    <location>
        <position position="99"/>
    </location>
</feature>
<evidence type="ECO:0000256" key="2">
    <source>
        <dbReference type="ARBA" id="ARBA00023295"/>
    </source>
</evidence>
<dbReference type="PANTHER" id="PTHR31062">
    <property type="entry name" value="XYLOGLUCAN ENDOTRANSGLUCOSYLASE/HYDROLASE PROTEIN 8-RELATED"/>
    <property type="match status" value="1"/>
</dbReference>
<dbReference type="Pfam" id="PF00722">
    <property type="entry name" value="Glyco_hydro_16"/>
    <property type="match status" value="1"/>
</dbReference>
<keyword evidence="2" id="KW-0326">Glycosidase</keyword>
<evidence type="ECO:0000313" key="6">
    <source>
        <dbReference type="EMBL" id="MBA4676164.1"/>
    </source>
</evidence>
<dbReference type="PROSITE" id="PS51762">
    <property type="entry name" value="GH16_2"/>
    <property type="match status" value="1"/>
</dbReference>
<feature type="domain" description="GH16" evidence="5">
    <location>
        <begin position="1"/>
        <end position="194"/>
    </location>
</feature>
<dbReference type="AlphaFoldDB" id="A0A7C9FIE5"/>
<keyword evidence="4" id="KW-0812">Transmembrane</keyword>
<dbReference type="Gene3D" id="2.60.120.200">
    <property type="match status" value="1"/>
</dbReference>
<keyword evidence="1" id="KW-0378">Hydrolase</keyword>
<dbReference type="SUPFAM" id="SSF49899">
    <property type="entry name" value="Concanavalin A-like lectins/glucanases"/>
    <property type="match status" value="1"/>
</dbReference>
<proteinExistence type="predicted"/>
<dbReference type="EMBL" id="GISG01270224">
    <property type="protein sequence ID" value="MBA4676164.1"/>
    <property type="molecule type" value="Transcribed_RNA"/>
</dbReference>
<keyword evidence="4" id="KW-1133">Transmembrane helix</keyword>
<sequence>MAYPDPVSETENDFEKTQLLREIVVEYNQETCTYCPKTNEITATFDDRGGARWRSALRYHHGTFRALVQCPEGNSSGLVFGLYLSSLEGDKTQDEIDFEFLGNDKTIVQTNYFVNGVGCKEVIHELGFDCSDGFHEYMIKWFPNVVEWLIDGHLVRRLDIETGSAFLEILRQAIFWHMYIFGICIFMILFSVLR</sequence>
<dbReference type="PRINTS" id="PR00737">
    <property type="entry name" value="GLHYDRLASE16"/>
</dbReference>
<evidence type="ECO:0000256" key="4">
    <source>
        <dbReference type="SAM" id="Phobius"/>
    </source>
</evidence>
<reference evidence="6" key="1">
    <citation type="journal article" date="2013" name="J. Plant Res.">
        <title>Effect of fungi and light on seed germination of three Opuntia species from semiarid lands of central Mexico.</title>
        <authorList>
            <person name="Delgado-Sanchez P."/>
            <person name="Jimenez-Bremont J.F."/>
            <person name="Guerrero-Gonzalez Mde L."/>
            <person name="Flores J."/>
        </authorList>
    </citation>
    <scope>NUCLEOTIDE SEQUENCE</scope>
    <source>
        <tissue evidence="6">Cladode</tissue>
    </source>
</reference>
<name>A0A7C9FIE5_OPUST</name>
<feature type="active site" description="Nucleophile" evidence="3">
    <location>
        <position position="95"/>
    </location>
</feature>
<evidence type="ECO:0000259" key="5">
    <source>
        <dbReference type="PROSITE" id="PS51762"/>
    </source>
</evidence>
<protein>
    <recommendedName>
        <fullName evidence="5">GH16 domain-containing protein</fullName>
    </recommendedName>
</protein>
<dbReference type="GO" id="GO:0004553">
    <property type="term" value="F:hydrolase activity, hydrolyzing O-glycosyl compounds"/>
    <property type="evidence" value="ECO:0007669"/>
    <property type="project" value="InterPro"/>
</dbReference>
<dbReference type="GO" id="GO:0005975">
    <property type="term" value="P:carbohydrate metabolic process"/>
    <property type="evidence" value="ECO:0007669"/>
    <property type="project" value="InterPro"/>
</dbReference>
<dbReference type="InterPro" id="IPR044791">
    <property type="entry name" value="Beta-glucanase/XTH"/>
</dbReference>